<dbReference type="AlphaFoldDB" id="A0A1I7D012"/>
<accession>A0A1I7D012</accession>
<dbReference type="Pfam" id="PF02775">
    <property type="entry name" value="TPP_enzyme_C"/>
    <property type="match status" value="1"/>
</dbReference>
<feature type="domain" description="Thiamine pyrophosphate enzyme N-terminal TPP-binding" evidence="4">
    <location>
        <begin position="1"/>
        <end position="106"/>
    </location>
</feature>
<feature type="domain" description="Thiamine pyrophosphate enzyme TPP-binding" evidence="3">
    <location>
        <begin position="373"/>
        <end position="509"/>
    </location>
</feature>
<organism evidence="5 6">
    <name type="scientific">Geodermatophilus amargosae</name>
    <dbReference type="NCBI Taxonomy" id="1296565"/>
    <lineage>
        <taxon>Bacteria</taxon>
        <taxon>Bacillati</taxon>
        <taxon>Actinomycetota</taxon>
        <taxon>Actinomycetes</taxon>
        <taxon>Geodermatophilales</taxon>
        <taxon>Geodermatophilaceae</taxon>
        <taxon>Geodermatophilus</taxon>
    </lineage>
</organism>
<dbReference type="CDD" id="cd07035">
    <property type="entry name" value="TPP_PYR_POX_like"/>
    <property type="match status" value="1"/>
</dbReference>
<evidence type="ECO:0000313" key="6">
    <source>
        <dbReference type="Proteomes" id="UP000199546"/>
    </source>
</evidence>
<evidence type="ECO:0000256" key="1">
    <source>
        <dbReference type="ARBA" id="ARBA00007812"/>
    </source>
</evidence>
<gene>
    <name evidence="5" type="ORF">SAMN05660657_05105</name>
</gene>
<sequence>MNGAQALIRTLVDAGVDVCFANPGTSEMHFVAALDDVPEMRGVLTLFEGVATGAADGWARMTGRPAATLLHLGPGMGNGLANLHNARRGRTPMVNVVGDHGRSHKRLDAPLESDIDAVAGTVSGWVRRSLAPEDVAADAADAVAAAARGQIATLVLPADVSWSDGGVVADPVPPRPRPQVAPSALEDVAAAVQGGEATVLLLGGDVVASEAGLVAAARVAAGTGARLLAETFPARMVRGAGLPDVGKLPYPPEVAIKALAGTRHLVLAGATSPVHFFAYPGVPGTPVPEDCTVHVLSAPGEDGVAALEALAAQVAADAEPELLEASRPELPTGRLTPRAVSAVVGALLPERAVVVDEAITSGVGIAELTSGAPRHDWLALTGGAIGDGLPMAVGAAVACPDRPVLVLQADGSAMYTVQALWTMAREQLDVTVVLYDNASYAILQGELSRVGATGAGEKAGQLLDLGGPTLDFVALATGMGVPATRAETAEELAEQLGTALREPGPHLVQAVLRPAG</sequence>
<evidence type="ECO:0000256" key="2">
    <source>
        <dbReference type="ARBA" id="ARBA00023052"/>
    </source>
</evidence>
<evidence type="ECO:0000259" key="4">
    <source>
        <dbReference type="Pfam" id="PF02776"/>
    </source>
</evidence>
<reference evidence="6" key="1">
    <citation type="submission" date="2016-10" db="EMBL/GenBank/DDBJ databases">
        <authorList>
            <person name="Varghese N."/>
            <person name="Submissions S."/>
        </authorList>
    </citation>
    <scope>NUCLEOTIDE SEQUENCE [LARGE SCALE GENOMIC DNA]</scope>
    <source>
        <strain evidence="6">DSM 46136</strain>
    </source>
</reference>
<dbReference type="PANTHER" id="PTHR18968:SF86">
    <property type="entry name" value="ACETOLACTATE SYNTHASE LARGE SUBUNIT ILVX-RELATED"/>
    <property type="match status" value="1"/>
</dbReference>
<dbReference type="PANTHER" id="PTHR18968">
    <property type="entry name" value="THIAMINE PYROPHOSPHATE ENZYMES"/>
    <property type="match status" value="1"/>
</dbReference>
<dbReference type="Pfam" id="PF02776">
    <property type="entry name" value="TPP_enzyme_N"/>
    <property type="match status" value="1"/>
</dbReference>
<dbReference type="GO" id="GO:0003984">
    <property type="term" value="F:acetolactate synthase activity"/>
    <property type="evidence" value="ECO:0007669"/>
    <property type="project" value="TreeGrafter"/>
</dbReference>
<dbReference type="InterPro" id="IPR012001">
    <property type="entry name" value="Thiamin_PyroP_enz_TPP-bd_dom"/>
</dbReference>
<dbReference type="STRING" id="1296565.SAMN05660657_05105"/>
<evidence type="ECO:0000313" key="5">
    <source>
        <dbReference type="EMBL" id="SFU04994.1"/>
    </source>
</evidence>
<dbReference type="GO" id="GO:0050660">
    <property type="term" value="F:flavin adenine dinucleotide binding"/>
    <property type="evidence" value="ECO:0007669"/>
    <property type="project" value="TreeGrafter"/>
</dbReference>
<dbReference type="InterPro" id="IPR011766">
    <property type="entry name" value="TPP_enzyme_TPP-bd"/>
</dbReference>
<dbReference type="InterPro" id="IPR029061">
    <property type="entry name" value="THDP-binding"/>
</dbReference>
<keyword evidence="2" id="KW-0786">Thiamine pyrophosphate</keyword>
<name>A0A1I7D012_9ACTN</name>
<keyword evidence="6" id="KW-1185">Reference proteome</keyword>
<dbReference type="NCBIfam" id="NF005760">
    <property type="entry name" value="PRK07586.1"/>
    <property type="match status" value="1"/>
</dbReference>
<dbReference type="CDD" id="cd02002">
    <property type="entry name" value="TPP_BFDC"/>
    <property type="match status" value="1"/>
</dbReference>
<dbReference type="SUPFAM" id="SSF52518">
    <property type="entry name" value="Thiamin diphosphate-binding fold (THDP-binding)"/>
    <property type="match status" value="2"/>
</dbReference>
<dbReference type="Gene3D" id="3.40.50.970">
    <property type="match status" value="2"/>
</dbReference>
<dbReference type="EMBL" id="FPBA01000029">
    <property type="protein sequence ID" value="SFU04994.1"/>
    <property type="molecule type" value="Genomic_DNA"/>
</dbReference>
<proteinExistence type="inferred from homology"/>
<dbReference type="GO" id="GO:0000287">
    <property type="term" value="F:magnesium ion binding"/>
    <property type="evidence" value="ECO:0007669"/>
    <property type="project" value="UniProtKB-ARBA"/>
</dbReference>
<dbReference type="GO" id="GO:0030976">
    <property type="term" value="F:thiamine pyrophosphate binding"/>
    <property type="evidence" value="ECO:0007669"/>
    <property type="project" value="InterPro"/>
</dbReference>
<protein>
    <submittedName>
        <fullName evidence="5">Acetolactate synthase-1/2/3 large subunit</fullName>
    </submittedName>
</protein>
<dbReference type="RefSeq" id="WP_093584066.1">
    <property type="nucleotide sequence ID" value="NZ_FPBA01000029.1"/>
</dbReference>
<dbReference type="InterPro" id="IPR045229">
    <property type="entry name" value="TPP_enz"/>
</dbReference>
<comment type="similarity">
    <text evidence="1">Belongs to the TPP enzyme family.</text>
</comment>
<evidence type="ECO:0000259" key="3">
    <source>
        <dbReference type="Pfam" id="PF02775"/>
    </source>
</evidence>
<dbReference type="Proteomes" id="UP000199546">
    <property type="component" value="Unassembled WGS sequence"/>
</dbReference>
<dbReference type="OrthoDB" id="2443624at2"/>